<evidence type="ECO:0000256" key="1">
    <source>
        <dbReference type="SAM" id="MobiDB-lite"/>
    </source>
</evidence>
<evidence type="ECO:0000313" key="4">
    <source>
        <dbReference type="Proteomes" id="UP000800035"/>
    </source>
</evidence>
<reference evidence="3" key="1">
    <citation type="journal article" date="2020" name="Stud. Mycol.">
        <title>101 Dothideomycetes genomes: a test case for predicting lifestyles and emergence of pathogens.</title>
        <authorList>
            <person name="Haridas S."/>
            <person name="Albert R."/>
            <person name="Binder M."/>
            <person name="Bloem J."/>
            <person name="Labutti K."/>
            <person name="Salamov A."/>
            <person name="Andreopoulos B."/>
            <person name="Baker S."/>
            <person name="Barry K."/>
            <person name="Bills G."/>
            <person name="Bluhm B."/>
            <person name="Cannon C."/>
            <person name="Castanera R."/>
            <person name="Culley D."/>
            <person name="Daum C."/>
            <person name="Ezra D."/>
            <person name="Gonzalez J."/>
            <person name="Henrissat B."/>
            <person name="Kuo A."/>
            <person name="Liang C."/>
            <person name="Lipzen A."/>
            <person name="Lutzoni F."/>
            <person name="Magnuson J."/>
            <person name="Mondo S."/>
            <person name="Nolan M."/>
            <person name="Ohm R."/>
            <person name="Pangilinan J."/>
            <person name="Park H.-J."/>
            <person name="Ramirez L."/>
            <person name="Alfaro M."/>
            <person name="Sun H."/>
            <person name="Tritt A."/>
            <person name="Yoshinaga Y."/>
            <person name="Zwiers L.-H."/>
            <person name="Turgeon B."/>
            <person name="Goodwin S."/>
            <person name="Spatafora J."/>
            <person name="Crous P."/>
            <person name="Grigoriev I."/>
        </authorList>
    </citation>
    <scope>NUCLEOTIDE SEQUENCE</scope>
    <source>
        <strain evidence="3">CBS 675.92</strain>
    </source>
</reference>
<accession>A0A6A5UK82</accession>
<evidence type="ECO:0008006" key="5">
    <source>
        <dbReference type="Google" id="ProtNLM"/>
    </source>
</evidence>
<gene>
    <name evidence="3" type="ORF">CC80DRAFT_578074</name>
</gene>
<feature type="transmembrane region" description="Helical" evidence="2">
    <location>
        <begin position="171"/>
        <end position="194"/>
    </location>
</feature>
<sequence length="248" mass="26067">MSSATCYNPDGSAMRNKNAREIYIPCNTTAISNGHHSACCATGDLCLTNGLCANDGADGGNNYWRDGCTDRTFSDEACPRYCTGADIACCSYANSTFTADDALVYTTAKFATPKITSNTSVFFSSPTSTSTSISDGTSLSTSASGSSADSSSPPQATGSDPIGDGGSKLKVGLAVGLTVAGIVLISMSIAALVWRRKNTTKRAELGEYTGREQPTCHEVNGYEQFELQGQETRFELQAGEIGFELPQR</sequence>
<dbReference type="OrthoDB" id="5215637at2759"/>
<feature type="compositionally biased region" description="Low complexity" evidence="1">
    <location>
        <begin position="123"/>
        <end position="153"/>
    </location>
</feature>
<evidence type="ECO:0000256" key="2">
    <source>
        <dbReference type="SAM" id="Phobius"/>
    </source>
</evidence>
<dbReference type="EMBL" id="ML976981">
    <property type="protein sequence ID" value="KAF1961487.1"/>
    <property type="molecule type" value="Genomic_DNA"/>
</dbReference>
<feature type="region of interest" description="Disordered" evidence="1">
    <location>
        <begin position="123"/>
        <end position="163"/>
    </location>
</feature>
<keyword evidence="4" id="KW-1185">Reference proteome</keyword>
<proteinExistence type="predicted"/>
<organism evidence="3 4">
    <name type="scientific">Byssothecium circinans</name>
    <dbReference type="NCBI Taxonomy" id="147558"/>
    <lineage>
        <taxon>Eukaryota</taxon>
        <taxon>Fungi</taxon>
        <taxon>Dikarya</taxon>
        <taxon>Ascomycota</taxon>
        <taxon>Pezizomycotina</taxon>
        <taxon>Dothideomycetes</taxon>
        <taxon>Pleosporomycetidae</taxon>
        <taxon>Pleosporales</taxon>
        <taxon>Massarineae</taxon>
        <taxon>Massarinaceae</taxon>
        <taxon>Byssothecium</taxon>
    </lineage>
</organism>
<keyword evidence="2" id="KW-0472">Membrane</keyword>
<dbReference type="Proteomes" id="UP000800035">
    <property type="component" value="Unassembled WGS sequence"/>
</dbReference>
<name>A0A6A5UK82_9PLEO</name>
<keyword evidence="2" id="KW-0812">Transmembrane</keyword>
<protein>
    <recommendedName>
        <fullName evidence="5">Mid2 domain-containing protein</fullName>
    </recommendedName>
</protein>
<evidence type="ECO:0000313" key="3">
    <source>
        <dbReference type="EMBL" id="KAF1961487.1"/>
    </source>
</evidence>
<keyword evidence="2" id="KW-1133">Transmembrane helix</keyword>
<dbReference type="AlphaFoldDB" id="A0A6A5UK82"/>